<dbReference type="GO" id="GO:0070072">
    <property type="term" value="P:vacuolar proton-transporting V-type ATPase complex assembly"/>
    <property type="evidence" value="ECO:0007669"/>
    <property type="project" value="InterPro"/>
</dbReference>
<name>A0AAN9QYA7_CANGL</name>
<sequence>MIIEKNLSELADNDEVQKERSKSLLVFGILISPKLRATQLSFERALETLLFLQAARNASHVDNLNAVLGIQHYKDFSVQFIDLSEDSEMFPLMFISFLCWQQLHEHHVLLSKRGKGFTRGVQQFCSC</sequence>
<accession>A0AAN9QYA7</accession>
<dbReference type="GO" id="GO:0051082">
    <property type="term" value="F:unfolded protein binding"/>
    <property type="evidence" value="ECO:0007669"/>
    <property type="project" value="TreeGrafter"/>
</dbReference>
<evidence type="ECO:0000313" key="2">
    <source>
        <dbReference type="EMBL" id="KAK7351814.1"/>
    </source>
</evidence>
<dbReference type="PANTHER" id="PTHR31996:SF2">
    <property type="entry name" value="COILED-COIL DOMAIN-CONTAINING PROTEIN 115"/>
    <property type="match status" value="1"/>
</dbReference>
<evidence type="ECO:0000256" key="1">
    <source>
        <dbReference type="ARBA" id="ARBA00093634"/>
    </source>
</evidence>
<dbReference type="InterPro" id="IPR040357">
    <property type="entry name" value="Vma22/CCDC115"/>
</dbReference>
<gene>
    <name evidence="2" type="ORF">VNO77_11528</name>
</gene>
<dbReference type="Proteomes" id="UP001367508">
    <property type="component" value="Unassembled WGS sequence"/>
</dbReference>
<proteinExistence type="predicted"/>
<organism evidence="2 3">
    <name type="scientific">Canavalia gladiata</name>
    <name type="common">Sword bean</name>
    <name type="synonym">Dolichos gladiatus</name>
    <dbReference type="NCBI Taxonomy" id="3824"/>
    <lineage>
        <taxon>Eukaryota</taxon>
        <taxon>Viridiplantae</taxon>
        <taxon>Streptophyta</taxon>
        <taxon>Embryophyta</taxon>
        <taxon>Tracheophyta</taxon>
        <taxon>Spermatophyta</taxon>
        <taxon>Magnoliopsida</taxon>
        <taxon>eudicotyledons</taxon>
        <taxon>Gunneridae</taxon>
        <taxon>Pentapetalae</taxon>
        <taxon>rosids</taxon>
        <taxon>fabids</taxon>
        <taxon>Fabales</taxon>
        <taxon>Fabaceae</taxon>
        <taxon>Papilionoideae</taxon>
        <taxon>50 kb inversion clade</taxon>
        <taxon>NPAAA clade</taxon>
        <taxon>indigoferoid/millettioid clade</taxon>
        <taxon>Phaseoleae</taxon>
        <taxon>Canavalia</taxon>
    </lineage>
</organism>
<reference evidence="2 3" key="1">
    <citation type="submission" date="2024-01" db="EMBL/GenBank/DDBJ databases">
        <title>The genomes of 5 underutilized Papilionoideae crops provide insights into root nodulation and disease resistanc.</title>
        <authorList>
            <person name="Jiang F."/>
        </authorList>
    </citation>
    <scope>NUCLEOTIDE SEQUENCE [LARGE SCALE GENOMIC DNA]</scope>
    <source>
        <strain evidence="2">LVBAO_FW01</strain>
        <tissue evidence="2">Leaves</tissue>
    </source>
</reference>
<comment type="caution">
    <text evidence="2">The sequence shown here is derived from an EMBL/GenBank/DDBJ whole genome shotgun (WGS) entry which is preliminary data.</text>
</comment>
<dbReference type="PANTHER" id="PTHR31996">
    <property type="entry name" value="COILED-COIL DOMAIN-CONTAINING PROTEIN 115"/>
    <property type="match status" value="1"/>
</dbReference>
<dbReference type="EMBL" id="JAYMYQ010000002">
    <property type="protein sequence ID" value="KAK7351814.1"/>
    <property type="molecule type" value="Genomic_DNA"/>
</dbReference>
<keyword evidence="3" id="KW-1185">Reference proteome</keyword>
<dbReference type="AlphaFoldDB" id="A0AAN9QYA7"/>
<evidence type="ECO:0000313" key="3">
    <source>
        <dbReference type="Proteomes" id="UP001367508"/>
    </source>
</evidence>
<protein>
    <recommendedName>
        <fullName evidence="1">Vacuolar ATPase assembly protein VMA22</fullName>
    </recommendedName>
</protein>